<dbReference type="Proteomes" id="UP000193090">
    <property type="component" value="Unassembled WGS sequence"/>
</dbReference>
<feature type="transmembrane region" description="Helical" evidence="11">
    <location>
        <begin position="167"/>
        <end position="193"/>
    </location>
</feature>
<dbReference type="InterPro" id="IPR036890">
    <property type="entry name" value="HATPase_C_sf"/>
</dbReference>
<keyword evidence="5" id="KW-0808">Transferase</keyword>
<keyword evidence="7 13" id="KW-0418">Kinase</keyword>
<dbReference type="InterPro" id="IPR036097">
    <property type="entry name" value="HisK_dim/P_sf"/>
</dbReference>
<dbReference type="Pfam" id="PF00512">
    <property type="entry name" value="HisKA"/>
    <property type="match status" value="1"/>
</dbReference>
<reference evidence="13 14" key="1">
    <citation type="submission" date="2016-01" db="EMBL/GenBank/DDBJ databases">
        <title>The new phylogeny of the genus Mycobacterium.</title>
        <authorList>
            <person name="Tarcisio F."/>
            <person name="Conor M."/>
            <person name="Antonella G."/>
            <person name="Elisabetta G."/>
            <person name="Giulia F.S."/>
            <person name="Sara T."/>
            <person name="Anna F."/>
            <person name="Clotilde B."/>
            <person name="Roberto B."/>
            <person name="Veronica D.S."/>
            <person name="Fabio R."/>
            <person name="Monica P."/>
            <person name="Olivier J."/>
            <person name="Enrico T."/>
            <person name="Nicola S."/>
        </authorList>
    </citation>
    <scope>NUCLEOTIDE SEQUENCE [LARGE SCALE GENOMIC DNA]</scope>
    <source>
        <strain evidence="13 14">DSM 44153</strain>
    </source>
</reference>
<keyword evidence="10 11" id="KW-0472">Membrane</keyword>
<evidence type="ECO:0000256" key="6">
    <source>
        <dbReference type="ARBA" id="ARBA00022692"/>
    </source>
</evidence>
<dbReference type="Gene3D" id="3.30.565.10">
    <property type="entry name" value="Histidine kinase-like ATPase, C-terminal domain"/>
    <property type="match status" value="1"/>
</dbReference>
<keyword evidence="4" id="KW-0597">Phosphoprotein</keyword>
<dbReference type="STRING" id="1798.AWC30_06935"/>
<dbReference type="Gene3D" id="1.10.287.130">
    <property type="match status" value="1"/>
</dbReference>
<comment type="catalytic activity">
    <reaction evidence="1">
        <text>ATP + protein L-histidine = ADP + protein N-phospho-L-histidine.</text>
        <dbReference type="EC" id="2.7.13.3"/>
    </reaction>
</comment>
<dbReference type="EMBL" id="LQPZ01000016">
    <property type="protein sequence ID" value="ORX06136.1"/>
    <property type="molecule type" value="Genomic_DNA"/>
</dbReference>
<proteinExistence type="predicted"/>
<dbReference type="FunFam" id="1.10.287.130:FF:000001">
    <property type="entry name" value="Two-component sensor histidine kinase"/>
    <property type="match status" value="1"/>
</dbReference>
<dbReference type="PROSITE" id="PS50109">
    <property type="entry name" value="HIS_KIN"/>
    <property type="match status" value="1"/>
</dbReference>
<dbReference type="InterPro" id="IPR003594">
    <property type="entry name" value="HATPase_dom"/>
</dbReference>
<evidence type="ECO:0000313" key="14">
    <source>
        <dbReference type="Proteomes" id="UP000193090"/>
    </source>
</evidence>
<dbReference type="Pfam" id="PF02518">
    <property type="entry name" value="HATPase_c"/>
    <property type="match status" value="1"/>
</dbReference>
<dbReference type="PRINTS" id="PR00344">
    <property type="entry name" value="BCTRLSENSOR"/>
</dbReference>
<evidence type="ECO:0000256" key="2">
    <source>
        <dbReference type="ARBA" id="ARBA00004236"/>
    </source>
</evidence>
<dbReference type="InterPro" id="IPR050428">
    <property type="entry name" value="TCS_sensor_his_kinase"/>
</dbReference>
<evidence type="ECO:0000256" key="8">
    <source>
        <dbReference type="ARBA" id="ARBA00022989"/>
    </source>
</evidence>
<evidence type="ECO:0000256" key="10">
    <source>
        <dbReference type="ARBA" id="ARBA00023136"/>
    </source>
</evidence>
<keyword evidence="8 11" id="KW-1133">Transmembrane helix</keyword>
<dbReference type="SMART" id="SM00388">
    <property type="entry name" value="HisKA"/>
    <property type="match status" value="1"/>
</dbReference>
<dbReference type="RefSeq" id="WP_085109408.1">
    <property type="nucleotide sequence ID" value="NZ_JACKSN010000054.1"/>
</dbReference>
<accession>A0A1X2ELZ3</accession>
<evidence type="ECO:0000256" key="1">
    <source>
        <dbReference type="ARBA" id="ARBA00000085"/>
    </source>
</evidence>
<evidence type="ECO:0000313" key="13">
    <source>
        <dbReference type="EMBL" id="ORX06136.1"/>
    </source>
</evidence>
<dbReference type="InterPro" id="IPR004358">
    <property type="entry name" value="Sig_transdc_His_kin-like_C"/>
</dbReference>
<evidence type="ECO:0000256" key="3">
    <source>
        <dbReference type="ARBA" id="ARBA00012438"/>
    </source>
</evidence>
<dbReference type="AlphaFoldDB" id="A0A1X2ELZ3"/>
<comment type="caution">
    <text evidence="13">The sequence shown here is derived from an EMBL/GenBank/DDBJ whole genome shotgun (WGS) entry which is preliminary data.</text>
</comment>
<sequence>MTGAALRWRPRSLRAQLVIGVCAVVSAALAAVGLFSVLSLRSGVTAIIDAELARSSAAFSHAYTQSREQTTPEQLTHFLGQAPGNLIAVLDGGEVVGSAVFSDGEAQPAGAELVAALEGQHWVDGPPRTVHLDSGTPYRAQSRTVDDHRLVSAVALTASNQLLAVKIVVTVVTFLTALAATALGAVLVVGVALRPLRRVAATAAEVAALPLADPVQPITARVPTENADPEEVAIVGYTLNRLLDNVDAALTDLAAADRRMRRFLADVSHELRTPLAVIQGYAELTRQDSAELPPNSEYALARIEAEAHRMVMLVEDLLLLSRLDEKQDLRTEDIDLGDLVIDAVHDAGVTGPEHTWTTGLPDEPVWIRGDRHRIHQSVSNLLSNARVHTPAGVRVHTAVVVDGPWAELTVTDDGPDIDPALLPHLFDRFVQADVSRSRVAKGSGLGLPIVAAIVEAHHGAVTAESGGGRTVFRVRLPMRGG</sequence>
<dbReference type="PANTHER" id="PTHR45436:SF5">
    <property type="entry name" value="SENSOR HISTIDINE KINASE TRCS"/>
    <property type="match status" value="1"/>
</dbReference>
<protein>
    <recommendedName>
        <fullName evidence="3">histidine kinase</fullName>
        <ecNumber evidence="3">2.7.13.3</ecNumber>
    </recommendedName>
</protein>
<dbReference type="SUPFAM" id="SSF55874">
    <property type="entry name" value="ATPase domain of HSP90 chaperone/DNA topoisomerase II/histidine kinase"/>
    <property type="match status" value="1"/>
</dbReference>
<dbReference type="SUPFAM" id="SSF47384">
    <property type="entry name" value="Homodimeric domain of signal transducing histidine kinase"/>
    <property type="match status" value="1"/>
</dbReference>
<dbReference type="InterPro" id="IPR003661">
    <property type="entry name" value="HisK_dim/P_dom"/>
</dbReference>
<keyword evidence="6 11" id="KW-0812">Transmembrane</keyword>
<dbReference type="PANTHER" id="PTHR45436">
    <property type="entry name" value="SENSOR HISTIDINE KINASE YKOH"/>
    <property type="match status" value="1"/>
</dbReference>
<comment type="subcellular location">
    <subcellularLocation>
        <location evidence="2">Cell membrane</location>
    </subcellularLocation>
</comment>
<dbReference type="CDD" id="cd00082">
    <property type="entry name" value="HisKA"/>
    <property type="match status" value="1"/>
</dbReference>
<dbReference type="InterPro" id="IPR005467">
    <property type="entry name" value="His_kinase_dom"/>
</dbReference>
<keyword evidence="9" id="KW-0902">Two-component regulatory system</keyword>
<evidence type="ECO:0000256" key="11">
    <source>
        <dbReference type="SAM" id="Phobius"/>
    </source>
</evidence>
<evidence type="ECO:0000256" key="7">
    <source>
        <dbReference type="ARBA" id="ARBA00022777"/>
    </source>
</evidence>
<dbReference type="SMART" id="SM00387">
    <property type="entry name" value="HATPase_c"/>
    <property type="match status" value="1"/>
</dbReference>
<evidence type="ECO:0000259" key="12">
    <source>
        <dbReference type="PROSITE" id="PS50109"/>
    </source>
</evidence>
<gene>
    <name evidence="13" type="ORF">AWC30_06935</name>
</gene>
<dbReference type="EC" id="2.7.13.3" evidence="3"/>
<evidence type="ECO:0000256" key="5">
    <source>
        <dbReference type="ARBA" id="ARBA00022679"/>
    </source>
</evidence>
<keyword evidence="14" id="KW-1185">Reference proteome</keyword>
<organism evidence="13 14">
    <name type="scientific">Mycolicibacillus trivialis</name>
    <dbReference type="NCBI Taxonomy" id="1798"/>
    <lineage>
        <taxon>Bacteria</taxon>
        <taxon>Bacillati</taxon>
        <taxon>Actinomycetota</taxon>
        <taxon>Actinomycetes</taxon>
        <taxon>Mycobacteriales</taxon>
        <taxon>Mycobacteriaceae</taxon>
        <taxon>Mycolicibacillus</taxon>
    </lineage>
</organism>
<name>A0A1X2ELZ3_9MYCO</name>
<dbReference type="GO" id="GO:0000155">
    <property type="term" value="F:phosphorelay sensor kinase activity"/>
    <property type="evidence" value="ECO:0007669"/>
    <property type="project" value="InterPro"/>
</dbReference>
<evidence type="ECO:0000256" key="9">
    <source>
        <dbReference type="ARBA" id="ARBA00023012"/>
    </source>
</evidence>
<dbReference type="GO" id="GO:0005886">
    <property type="term" value="C:plasma membrane"/>
    <property type="evidence" value="ECO:0007669"/>
    <property type="project" value="UniProtKB-SubCell"/>
</dbReference>
<dbReference type="OrthoDB" id="9786919at2"/>
<evidence type="ECO:0000256" key="4">
    <source>
        <dbReference type="ARBA" id="ARBA00022553"/>
    </source>
</evidence>
<feature type="domain" description="Histidine kinase" evidence="12">
    <location>
        <begin position="266"/>
        <end position="480"/>
    </location>
</feature>